<protein>
    <submittedName>
        <fullName evidence="2">Uncharacterized protein</fullName>
    </submittedName>
</protein>
<proteinExistence type="predicted"/>
<reference evidence="2" key="1">
    <citation type="submission" date="2020-11" db="EMBL/GenBank/DDBJ databases">
        <authorList>
            <person name="Tran Van P."/>
        </authorList>
    </citation>
    <scope>NUCLEOTIDE SEQUENCE</scope>
</reference>
<evidence type="ECO:0000256" key="1">
    <source>
        <dbReference type="SAM" id="MobiDB-lite"/>
    </source>
</evidence>
<feature type="compositionally biased region" description="Polar residues" evidence="1">
    <location>
        <begin position="100"/>
        <end position="113"/>
    </location>
</feature>
<feature type="region of interest" description="Disordered" evidence="1">
    <location>
        <begin position="77"/>
        <end position="118"/>
    </location>
</feature>
<evidence type="ECO:0000313" key="2">
    <source>
        <dbReference type="EMBL" id="CAD7453958.1"/>
    </source>
</evidence>
<organism evidence="2">
    <name type="scientific">Timema tahoe</name>
    <dbReference type="NCBI Taxonomy" id="61484"/>
    <lineage>
        <taxon>Eukaryota</taxon>
        <taxon>Metazoa</taxon>
        <taxon>Ecdysozoa</taxon>
        <taxon>Arthropoda</taxon>
        <taxon>Hexapoda</taxon>
        <taxon>Insecta</taxon>
        <taxon>Pterygota</taxon>
        <taxon>Neoptera</taxon>
        <taxon>Polyneoptera</taxon>
        <taxon>Phasmatodea</taxon>
        <taxon>Timematodea</taxon>
        <taxon>Timematoidea</taxon>
        <taxon>Timematidae</taxon>
        <taxon>Timema</taxon>
    </lineage>
</organism>
<dbReference type="EMBL" id="OE000473">
    <property type="protein sequence ID" value="CAD7453958.1"/>
    <property type="molecule type" value="Genomic_DNA"/>
</dbReference>
<sequence>MNLGPRISPILDSTTTVVESWSCRDGSTGARMVSQTTLLLVFTCCNKFTARRSTLGSPRPIARGCRVARLNHLLVSTSRQPADPSRSPVQSRQHERLVSGVNQSPSVGTTTGSGRMRDWPTFESRLPASCEAGCLMQAFHGPGLILWFVQNLGRGALGHIAKIFIPRLGAAAAFLGDQALLIRHVSKTYLHRDVTRDKARGQVESDTSPALGFRIFLPPTRNVAGEAVPVAHLKLALVPASHCGAMPRAGPSSVRGQPDTGPPLSLRGGVARLINRWVDLVWEETGLTPSEL</sequence>
<dbReference type="AlphaFoldDB" id="A0A7R9IAJ8"/>
<gene>
    <name evidence="2" type="ORF">TTEB3V08_LOCUS2075</name>
</gene>
<accession>A0A7R9IAJ8</accession>
<name>A0A7R9IAJ8_9NEOP</name>